<feature type="compositionally biased region" description="Polar residues" evidence="1">
    <location>
        <begin position="1"/>
        <end position="13"/>
    </location>
</feature>
<reference evidence="2" key="1">
    <citation type="journal article" date="2021" name="Proc. Natl. Acad. Sci. U.S.A.">
        <title>A Catalog of Tens of Thousands of Viruses from Human Metagenomes Reveals Hidden Associations with Chronic Diseases.</title>
        <authorList>
            <person name="Tisza M.J."/>
            <person name="Buck C.B."/>
        </authorList>
    </citation>
    <scope>NUCLEOTIDE SEQUENCE</scope>
    <source>
        <strain evidence="2">CtVzN31</strain>
    </source>
</reference>
<organism evidence="2">
    <name type="scientific">Siphoviridae sp. ctVzN31</name>
    <dbReference type="NCBI Taxonomy" id="2825534"/>
    <lineage>
        <taxon>Viruses</taxon>
        <taxon>Duplodnaviria</taxon>
        <taxon>Heunggongvirae</taxon>
        <taxon>Uroviricota</taxon>
        <taxon>Caudoviricetes</taxon>
    </lineage>
</organism>
<protein>
    <submittedName>
        <fullName evidence="2">Helix-turn-helix domain protein</fullName>
    </submittedName>
</protein>
<name>A0A8S5NWB4_9CAUD</name>
<accession>A0A8S5NWB4</accession>
<feature type="region of interest" description="Disordered" evidence="1">
    <location>
        <begin position="1"/>
        <end position="21"/>
    </location>
</feature>
<sequence length="171" mass="18781">MARQTSESGTLSPTEGRLNRPRAKLFCMSGGAMAARITDRKKKRIIADWIEMQSYSAVAKKHGVTHQTVKRIVSASPDIAQKVQQKKEENTADMMAYMESQKAAMQEAITLHLKALTDPEKISAATLSQIATSFGIIVDKATRNTASGNDSLNKLDGLIKEFRDAIKPETD</sequence>
<proteinExistence type="predicted"/>
<evidence type="ECO:0000256" key="1">
    <source>
        <dbReference type="SAM" id="MobiDB-lite"/>
    </source>
</evidence>
<evidence type="ECO:0000313" key="2">
    <source>
        <dbReference type="EMBL" id="DAD99025.1"/>
    </source>
</evidence>
<dbReference type="EMBL" id="BK015273">
    <property type="protein sequence ID" value="DAD99025.1"/>
    <property type="molecule type" value="Genomic_DNA"/>
</dbReference>